<dbReference type="EMBL" id="JAAFGW010000026">
    <property type="protein sequence ID" value="NDP47362.1"/>
    <property type="molecule type" value="Genomic_DNA"/>
</dbReference>
<keyword evidence="11 13" id="KW-0472">Membrane</keyword>
<dbReference type="InterPro" id="IPR050074">
    <property type="entry name" value="DHO_dehydrogenase"/>
</dbReference>
<dbReference type="CDD" id="cd04738">
    <property type="entry name" value="DHOD_2_like"/>
    <property type="match status" value="1"/>
</dbReference>
<dbReference type="NCBIfam" id="NF003652">
    <property type="entry name" value="PRK05286.2-5"/>
    <property type="match status" value="1"/>
</dbReference>
<dbReference type="NCBIfam" id="NF003646">
    <property type="entry name" value="PRK05286.1-4"/>
    <property type="match status" value="1"/>
</dbReference>
<dbReference type="PIRSF" id="PIRSF000164">
    <property type="entry name" value="DHO_oxidase"/>
    <property type="match status" value="1"/>
</dbReference>
<keyword evidence="8 13" id="KW-0288">FMN</keyword>
<protein>
    <recommendedName>
        <fullName evidence="13">Dihydroorotate dehydrogenase (quinone)</fullName>
        <ecNumber evidence="13">1.3.5.2</ecNumber>
    </recommendedName>
    <alternativeName>
        <fullName evidence="13">DHOdehase</fullName>
        <shortName evidence="13">DHOD</shortName>
        <shortName evidence="13">DHODase</shortName>
    </alternativeName>
    <alternativeName>
        <fullName evidence="13">Dihydroorotate oxidase</fullName>
    </alternativeName>
</protein>
<dbReference type="GO" id="GO:0005737">
    <property type="term" value="C:cytoplasm"/>
    <property type="evidence" value="ECO:0007669"/>
    <property type="project" value="InterPro"/>
</dbReference>
<dbReference type="PROSITE" id="PS00911">
    <property type="entry name" value="DHODEHASE_1"/>
    <property type="match status" value="1"/>
</dbReference>
<dbReference type="Gene3D" id="3.20.20.70">
    <property type="entry name" value="Aldolase class I"/>
    <property type="match status" value="1"/>
</dbReference>
<evidence type="ECO:0000259" key="14">
    <source>
        <dbReference type="Pfam" id="PF01180"/>
    </source>
</evidence>
<dbReference type="GO" id="GO:0005886">
    <property type="term" value="C:plasma membrane"/>
    <property type="evidence" value="ECO:0007669"/>
    <property type="project" value="UniProtKB-SubCell"/>
</dbReference>
<dbReference type="InterPro" id="IPR001295">
    <property type="entry name" value="Dihydroorotate_DH_CS"/>
</dbReference>
<feature type="binding site" evidence="13">
    <location>
        <begin position="317"/>
        <end position="318"/>
    </location>
    <ligand>
        <name>FMN</name>
        <dbReference type="ChEBI" id="CHEBI:58210"/>
    </ligand>
</feature>
<feature type="binding site" evidence="13">
    <location>
        <position position="65"/>
    </location>
    <ligand>
        <name>substrate</name>
    </ligand>
</feature>
<dbReference type="GO" id="GO:0106430">
    <property type="term" value="F:dihydroorotate dehydrogenase (quinone) activity"/>
    <property type="evidence" value="ECO:0007669"/>
    <property type="project" value="UniProtKB-EC"/>
</dbReference>
<evidence type="ECO:0000256" key="1">
    <source>
        <dbReference type="ARBA" id="ARBA00003125"/>
    </source>
</evidence>
<comment type="cofactor">
    <cofactor evidence="13">
        <name>FMN</name>
        <dbReference type="ChEBI" id="CHEBI:58210"/>
    </cofactor>
    <text evidence="13">Binds 1 FMN per subunit.</text>
</comment>
<dbReference type="Pfam" id="PF01180">
    <property type="entry name" value="DHO_dh"/>
    <property type="match status" value="1"/>
</dbReference>
<dbReference type="InterPro" id="IPR013785">
    <property type="entry name" value="Aldolase_TIM"/>
</dbReference>
<feature type="binding site" evidence="13">
    <location>
        <begin position="61"/>
        <end position="65"/>
    </location>
    <ligand>
        <name>FMN</name>
        <dbReference type="ChEBI" id="CHEBI:58210"/>
    </ligand>
</feature>
<evidence type="ECO:0000256" key="9">
    <source>
        <dbReference type="ARBA" id="ARBA00022975"/>
    </source>
</evidence>
<dbReference type="NCBIfam" id="TIGR01036">
    <property type="entry name" value="pyrD_sub2"/>
    <property type="match status" value="1"/>
</dbReference>
<feature type="binding site" evidence="13">
    <location>
        <position position="176"/>
    </location>
    <ligand>
        <name>substrate</name>
    </ligand>
</feature>
<feature type="binding site" evidence="13">
    <location>
        <begin position="110"/>
        <end position="114"/>
    </location>
    <ligand>
        <name>substrate</name>
    </ligand>
</feature>
<dbReference type="GO" id="GO:0006207">
    <property type="term" value="P:'de novo' pyrimidine nucleobase biosynthetic process"/>
    <property type="evidence" value="ECO:0007669"/>
    <property type="project" value="UniProtKB-UniRule"/>
</dbReference>
<evidence type="ECO:0000313" key="15">
    <source>
        <dbReference type="EMBL" id="NDP47362.1"/>
    </source>
</evidence>
<comment type="function">
    <text evidence="1 13">Catalyzes the conversion of dihydroorotate to orotate with quinone as electron acceptor.</text>
</comment>
<accession>A0A7C9NQB7</accession>
<evidence type="ECO:0000256" key="3">
    <source>
        <dbReference type="ARBA" id="ARBA00005161"/>
    </source>
</evidence>
<feature type="binding site" evidence="13">
    <location>
        <begin position="245"/>
        <end position="246"/>
    </location>
    <ligand>
        <name>substrate</name>
    </ligand>
</feature>
<feature type="binding site" evidence="13">
    <location>
        <position position="267"/>
    </location>
    <ligand>
        <name>FMN</name>
        <dbReference type="ChEBI" id="CHEBI:58210"/>
    </ligand>
</feature>
<evidence type="ECO:0000256" key="5">
    <source>
        <dbReference type="ARBA" id="ARBA00011245"/>
    </source>
</evidence>
<evidence type="ECO:0000313" key="16">
    <source>
        <dbReference type="Proteomes" id="UP000483432"/>
    </source>
</evidence>
<proteinExistence type="inferred from homology"/>
<evidence type="ECO:0000256" key="2">
    <source>
        <dbReference type="ARBA" id="ARBA00004202"/>
    </source>
</evidence>
<feature type="binding site" evidence="13">
    <location>
        <position position="171"/>
    </location>
    <ligand>
        <name>substrate</name>
    </ligand>
</feature>
<evidence type="ECO:0000256" key="7">
    <source>
        <dbReference type="ARBA" id="ARBA00022630"/>
    </source>
</evidence>
<feature type="binding site" evidence="13">
    <location>
        <position position="216"/>
    </location>
    <ligand>
        <name>FMN</name>
        <dbReference type="ChEBI" id="CHEBI:58210"/>
    </ligand>
</feature>
<dbReference type="PANTHER" id="PTHR48109:SF4">
    <property type="entry name" value="DIHYDROOROTATE DEHYDROGENASE (QUINONE), MITOCHONDRIAL"/>
    <property type="match status" value="1"/>
</dbReference>
<dbReference type="NCBIfam" id="NF003644">
    <property type="entry name" value="PRK05286.1-1"/>
    <property type="match status" value="1"/>
</dbReference>
<feature type="domain" description="Dihydroorotate dehydrogenase catalytic" evidence="14">
    <location>
        <begin position="46"/>
        <end position="333"/>
    </location>
</feature>
<dbReference type="InterPro" id="IPR005720">
    <property type="entry name" value="Dihydroorotate_DH_cat"/>
</dbReference>
<feature type="binding site" evidence="13">
    <location>
        <position position="85"/>
    </location>
    <ligand>
        <name>FMN</name>
        <dbReference type="ChEBI" id="CHEBI:58210"/>
    </ligand>
</feature>
<evidence type="ECO:0000256" key="8">
    <source>
        <dbReference type="ARBA" id="ARBA00022643"/>
    </source>
</evidence>
<evidence type="ECO:0000256" key="6">
    <source>
        <dbReference type="ARBA" id="ARBA00022475"/>
    </source>
</evidence>
<sequence>MLYPLIRSALFSLDPEDAHSFTLSSLDVAHVLGLLKLLPRAQGKPVHIMGIDFPNAVGLAAGLDKDGAHIKALGDLGFGFLEIGTVTPRPQQGNPKPRLFRIPQAEAIINRMGFNNRGVDNLVRNVEMSGFKGVLGINIGKNKDTPNEHAVDDYLACLDTVYARASYVTVNISSPNTQNLRELQKDEALDALLSAIKLRQSELAQQHGKYVPIALKIAPDLDDAQIAAIAALLMMHRIDAVIATNTTIARDAVANLPNAAEAGGLSGAPVRAASTRVVTSLAHHLKNEVPIIGVGGILRGDDAAEKIAAGASLVQLYSGLIYQGPELVRECVSRLA</sequence>
<dbReference type="EC" id="1.3.5.2" evidence="13"/>
<organism evidence="15 16">
    <name type="scientific">Sulfuriferula multivorans</name>
    <dbReference type="NCBI Taxonomy" id="1559896"/>
    <lineage>
        <taxon>Bacteria</taxon>
        <taxon>Pseudomonadati</taxon>
        <taxon>Pseudomonadota</taxon>
        <taxon>Betaproteobacteria</taxon>
        <taxon>Nitrosomonadales</taxon>
        <taxon>Sulfuricellaceae</taxon>
        <taxon>Sulfuriferula</taxon>
    </lineage>
</organism>
<comment type="caution">
    <text evidence="15">The sequence shown here is derived from an EMBL/GenBank/DDBJ whole genome shotgun (WGS) entry which is preliminary data.</text>
</comment>
<comment type="catalytic activity">
    <reaction evidence="12 13">
        <text>(S)-dihydroorotate + a quinone = orotate + a quinol</text>
        <dbReference type="Rhea" id="RHEA:30187"/>
        <dbReference type="ChEBI" id="CHEBI:24646"/>
        <dbReference type="ChEBI" id="CHEBI:30839"/>
        <dbReference type="ChEBI" id="CHEBI:30864"/>
        <dbReference type="ChEBI" id="CHEBI:132124"/>
        <dbReference type="EC" id="1.3.5.2"/>
    </reaction>
</comment>
<evidence type="ECO:0000256" key="12">
    <source>
        <dbReference type="ARBA" id="ARBA00048639"/>
    </source>
</evidence>
<dbReference type="SUPFAM" id="SSF51395">
    <property type="entry name" value="FMN-linked oxidoreductases"/>
    <property type="match status" value="1"/>
</dbReference>
<gene>
    <name evidence="13" type="primary">pyrD</name>
    <name evidence="15" type="ORF">GZ085_03025</name>
</gene>
<dbReference type="InterPro" id="IPR005719">
    <property type="entry name" value="Dihydroorotate_DH_2"/>
</dbReference>
<name>A0A7C9NQB7_9PROT</name>
<dbReference type="FunFam" id="3.20.20.70:FF:000028">
    <property type="entry name" value="Dihydroorotate dehydrogenase (quinone)"/>
    <property type="match status" value="1"/>
</dbReference>
<dbReference type="AlphaFoldDB" id="A0A7C9NQB7"/>
<evidence type="ECO:0000256" key="13">
    <source>
        <dbReference type="HAMAP-Rule" id="MF_00225"/>
    </source>
</evidence>
<feature type="binding site" evidence="13">
    <location>
        <position position="244"/>
    </location>
    <ligand>
        <name>FMN</name>
        <dbReference type="ChEBI" id="CHEBI:58210"/>
    </ligand>
</feature>
<dbReference type="PANTHER" id="PTHR48109">
    <property type="entry name" value="DIHYDROOROTATE DEHYDROGENASE (QUINONE), MITOCHONDRIAL-RELATED"/>
    <property type="match status" value="1"/>
</dbReference>
<keyword evidence="9 13" id="KW-0665">Pyrimidine biosynthesis</keyword>
<feature type="binding site" evidence="13">
    <location>
        <position position="138"/>
    </location>
    <ligand>
        <name>FMN</name>
        <dbReference type="ChEBI" id="CHEBI:58210"/>
    </ligand>
</feature>
<comment type="subunit">
    <text evidence="5 13">Monomer.</text>
</comment>
<feature type="active site" description="Nucleophile" evidence="13">
    <location>
        <position position="174"/>
    </location>
</feature>
<reference evidence="15 16" key="1">
    <citation type="submission" date="2019-09" db="EMBL/GenBank/DDBJ databases">
        <title>H2 Metabolism Revealed by Metagenomic Analysis in Subglacial Sediment of East Antarctica.</title>
        <authorList>
            <person name="Yang Z."/>
            <person name="Zhang Y."/>
            <person name="Lv Y."/>
            <person name="Yan W."/>
            <person name="Xiao X."/>
            <person name="Sun B."/>
            <person name="Ma H."/>
        </authorList>
    </citation>
    <scope>NUCLEOTIDE SEQUENCE [LARGE SCALE GENOMIC DNA]</scope>
    <source>
        <strain evidence="15">Bin2_2</strain>
    </source>
</reference>
<dbReference type="Proteomes" id="UP000483432">
    <property type="component" value="Unassembled WGS sequence"/>
</dbReference>
<keyword evidence="10 13" id="KW-0560">Oxidoreductase</keyword>
<dbReference type="HAMAP" id="MF_00225">
    <property type="entry name" value="DHO_dh_type2"/>
    <property type="match status" value="1"/>
</dbReference>
<comment type="subcellular location">
    <subcellularLocation>
        <location evidence="2 13">Cell membrane</location>
        <topology evidence="2 13">Peripheral membrane protein</topology>
    </subcellularLocation>
</comment>
<dbReference type="UniPathway" id="UPA00070">
    <property type="reaction ID" value="UER00946"/>
</dbReference>
<dbReference type="GO" id="GO:0044205">
    <property type="term" value="P:'de novo' UMP biosynthetic process"/>
    <property type="evidence" value="ECO:0007669"/>
    <property type="project" value="UniProtKB-UniRule"/>
</dbReference>
<evidence type="ECO:0000256" key="4">
    <source>
        <dbReference type="ARBA" id="ARBA00005359"/>
    </source>
</evidence>
<comment type="similarity">
    <text evidence="4 13">Belongs to the dihydroorotate dehydrogenase family. Type 2 subfamily.</text>
</comment>
<evidence type="ECO:0000256" key="10">
    <source>
        <dbReference type="ARBA" id="ARBA00023002"/>
    </source>
</evidence>
<keyword evidence="6 13" id="KW-1003">Cell membrane</keyword>
<dbReference type="InterPro" id="IPR012135">
    <property type="entry name" value="Dihydroorotate_DH_1_2"/>
</dbReference>
<feature type="binding site" evidence="13">
    <location>
        <position position="296"/>
    </location>
    <ligand>
        <name>FMN</name>
        <dbReference type="ChEBI" id="CHEBI:58210"/>
    </ligand>
</feature>
<evidence type="ECO:0000256" key="11">
    <source>
        <dbReference type="ARBA" id="ARBA00023136"/>
    </source>
</evidence>
<feature type="binding site" evidence="13">
    <location>
        <position position="171"/>
    </location>
    <ligand>
        <name>FMN</name>
        <dbReference type="ChEBI" id="CHEBI:58210"/>
    </ligand>
</feature>
<dbReference type="NCBIfam" id="NF003645">
    <property type="entry name" value="PRK05286.1-2"/>
    <property type="match status" value="1"/>
</dbReference>
<keyword evidence="7 13" id="KW-0285">Flavoprotein</keyword>
<comment type="pathway">
    <text evidence="3 13">Pyrimidine metabolism; UMP biosynthesis via de novo pathway; orotate from (S)-dihydroorotate (quinone route): step 1/1.</text>
</comment>